<feature type="domain" description="Pyrroloquinoline quinone-dependent pyranose dehydrogenase beta-propeller" evidence="2">
    <location>
        <begin position="53"/>
        <end position="266"/>
    </location>
</feature>
<feature type="chain" id="PRO_5045521336" evidence="1">
    <location>
        <begin position="20"/>
        <end position="423"/>
    </location>
</feature>
<comment type="caution">
    <text evidence="3">The sequence shown here is derived from an EMBL/GenBank/DDBJ whole genome shotgun (WGS) entry which is preliminary data.</text>
</comment>
<dbReference type="RefSeq" id="WP_211977312.1">
    <property type="nucleotide sequence ID" value="NZ_CBFHAM010000082.1"/>
</dbReference>
<protein>
    <submittedName>
        <fullName evidence="3">Sorbosone dehydrogenase family protein</fullName>
    </submittedName>
</protein>
<dbReference type="Gene3D" id="2.120.10.30">
    <property type="entry name" value="TolB, C-terminal domain"/>
    <property type="match status" value="1"/>
</dbReference>
<accession>A0ABS5JAB3</accession>
<dbReference type="InterPro" id="IPR011041">
    <property type="entry name" value="Quinoprot_gluc/sorb_DH_b-prop"/>
</dbReference>
<dbReference type="PANTHER" id="PTHR19328">
    <property type="entry name" value="HEDGEHOG-INTERACTING PROTEIN"/>
    <property type="match status" value="1"/>
</dbReference>
<dbReference type="SUPFAM" id="SSF50952">
    <property type="entry name" value="Soluble quinoprotein glucose dehydrogenase"/>
    <property type="match status" value="1"/>
</dbReference>
<evidence type="ECO:0000256" key="1">
    <source>
        <dbReference type="SAM" id="SignalP"/>
    </source>
</evidence>
<dbReference type="PANTHER" id="PTHR19328:SF55">
    <property type="entry name" value="BLR6566 PROTEIN"/>
    <property type="match status" value="1"/>
</dbReference>
<name>A0ABS5JAB3_9BACT</name>
<keyword evidence="4" id="KW-1185">Reference proteome</keyword>
<dbReference type="EMBL" id="JAGTXB010000029">
    <property type="protein sequence ID" value="MBS0032153.1"/>
    <property type="molecule type" value="Genomic_DNA"/>
</dbReference>
<gene>
    <name evidence="3" type="ORF">KE626_32775</name>
</gene>
<feature type="domain" description="Pyrroloquinoline quinone-dependent pyranose dehydrogenase beta-propeller" evidence="2">
    <location>
        <begin position="313"/>
        <end position="419"/>
    </location>
</feature>
<evidence type="ECO:0000313" key="4">
    <source>
        <dbReference type="Proteomes" id="UP000676386"/>
    </source>
</evidence>
<evidence type="ECO:0000259" key="2">
    <source>
        <dbReference type="Pfam" id="PF22807"/>
    </source>
</evidence>
<dbReference type="InterPro" id="IPR011042">
    <property type="entry name" value="6-blade_b-propeller_TolB-like"/>
</dbReference>
<sequence length="423" mass="46789">MKKQLLTLLLLGALQELSAQDTAQLPAPNATKSHRNYSNVKGWGQGETPASPAGFRVTLYADGFENPRWLYELPNGDILVAESNSNHSFFTRIGALFVGANKSNSMKHSVDRITLLRDANHDGIPEFRSTFLQALQQPLGMLLIGKYFYVANTNAILRYTYETGATQLSGTPEKILELPAGKINRHWTRNIIANKEQTKIYIAVGSGTDHAEKGIENEKLRADILEINPDGTGFRVYASGLRNPVGMGWAPGTNTLWTAVNERDNLGDDLVPDYLTSVKEGGFYGWPWFYYGQHRDARVKDPAPEGVSDILLPDVPLGAHTASLGLAFYTNNEFPERYHDGAFIAQHGSWNRKPIAGYKVLFVPFANGRPSGKPEDFLTGFVIDAGKGRVRGRPVGLLVMKEGALLVTDDKTNRVWKVTWQGK</sequence>
<feature type="signal peptide" evidence="1">
    <location>
        <begin position="1"/>
        <end position="19"/>
    </location>
</feature>
<dbReference type="Pfam" id="PF22807">
    <property type="entry name" value="TrAA12"/>
    <property type="match status" value="2"/>
</dbReference>
<proteinExistence type="predicted"/>
<reference evidence="3 4" key="1">
    <citation type="submission" date="2021-04" db="EMBL/GenBank/DDBJ databases">
        <title>Chitinophaga sp. nov., isolated from the rhizosphere soil.</title>
        <authorList>
            <person name="He S."/>
        </authorList>
    </citation>
    <scope>NUCLEOTIDE SEQUENCE [LARGE SCALE GENOMIC DNA]</scope>
    <source>
        <strain evidence="3 4">2R12</strain>
    </source>
</reference>
<dbReference type="Proteomes" id="UP000676386">
    <property type="component" value="Unassembled WGS sequence"/>
</dbReference>
<evidence type="ECO:0000313" key="3">
    <source>
        <dbReference type="EMBL" id="MBS0032153.1"/>
    </source>
</evidence>
<organism evidence="3 4">
    <name type="scientific">Chitinophaga hostae</name>
    <dbReference type="NCBI Taxonomy" id="2831022"/>
    <lineage>
        <taxon>Bacteria</taxon>
        <taxon>Pseudomonadati</taxon>
        <taxon>Bacteroidota</taxon>
        <taxon>Chitinophagia</taxon>
        <taxon>Chitinophagales</taxon>
        <taxon>Chitinophagaceae</taxon>
        <taxon>Chitinophaga</taxon>
    </lineage>
</organism>
<dbReference type="InterPro" id="IPR054539">
    <property type="entry name" value="Beta-prop_PDH"/>
</dbReference>
<keyword evidence="1" id="KW-0732">Signal</keyword>